<organism evidence="1 2">
    <name type="scientific">Calycomorphotria hydatis</name>
    <dbReference type="NCBI Taxonomy" id="2528027"/>
    <lineage>
        <taxon>Bacteria</taxon>
        <taxon>Pseudomonadati</taxon>
        <taxon>Planctomycetota</taxon>
        <taxon>Planctomycetia</taxon>
        <taxon>Planctomycetales</taxon>
        <taxon>Planctomycetaceae</taxon>
        <taxon>Calycomorphotria</taxon>
    </lineage>
</organism>
<name>A0A517T6B2_9PLAN</name>
<dbReference type="KEGG" id="chya:V22_11500"/>
<sequence>MNIYHAIGLSRNPFIAEQSPGVTEEFWLERSECESIQPLPNQKRLIQLIGVKGAGKTSQLLHWQAQTGGPYCYVPPRWERWRLLKLGDVAYWDELDRLPLPLRELLFFRASRQRSTIVAGTHIDVSTSAKRMGMTVTTVQFSAITGEQVIAWASPRIRAARLKNSDNRLEIPPKLAEEIAIAESPSWRQIADRLHVWTQNHALKFSEHRSAEVENDAV</sequence>
<dbReference type="AlphaFoldDB" id="A0A517T6B2"/>
<keyword evidence="2" id="KW-1185">Reference proteome</keyword>
<dbReference type="SUPFAM" id="SSF52540">
    <property type="entry name" value="P-loop containing nucleoside triphosphate hydrolases"/>
    <property type="match status" value="1"/>
</dbReference>
<accession>A0A517T6B2</accession>
<dbReference type="Proteomes" id="UP000319976">
    <property type="component" value="Chromosome"/>
</dbReference>
<dbReference type="RefSeq" id="WP_197439957.1">
    <property type="nucleotide sequence ID" value="NZ_CP036316.1"/>
</dbReference>
<dbReference type="InterPro" id="IPR027417">
    <property type="entry name" value="P-loop_NTPase"/>
</dbReference>
<evidence type="ECO:0000313" key="2">
    <source>
        <dbReference type="Proteomes" id="UP000319976"/>
    </source>
</evidence>
<reference evidence="1 2" key="1">
    <citation type="submission" date="2019-02" db="EMBL/GenBank/DDBJ databases">
        <title>Deep-cultivation of Planctomycetes and their phenomic and genomic characterization uncovers novel biology.</title>
        <authorList>
            <person name="Wiegand S."/>
            <person name="Jogler M."/>
            <person name="Boedeker C."/>
            <person name="Pinto D."/>
            <person name="Vollmers J."/>
            <person name="Rivas-Marin E."/>
            <person name="Kohn T."/>
            <person name="Peeters S.H."/>
            <person name="Heuer A."/>
            <person name="Rast P."/>
            <person name="Oberbeckmann S."/>
            <person name="Bunk B."/>
            <person name="Jeske O."/>
            <person name="Meyerdierks A."/>
            <person name="Storesund J.E."/>
            <person name="Kallscheuer N."/>
            <person name="Luecker S."/>
            <person name="Lage O.M."/>
            <person name="Pohl T."/>
            <person name="Merkel B.J."/>
            <person name="Hornburger P."/>
            <person name="Mueller R.-W."/>
            <person name="Bruemmer F."/>
            <person name="Labrenz M."/>
            <person name="Spormann A.M."/>
            <person name="Op den Camp H."/>
            <person name="Overmann J."/>
            <person name="Amann R."/>
            <person name="Jetten M.S.M."/>
            <person name="Mascher T."/>
            <person name="Medema M.H."/>
            <person name="Devos D.P."/>
            <person name="Kaster A.-K."/>
            <person name="Ovreas L."/>
            <person name="Rohde M."/>
            <person name="Galperin M.Y."/>
            <person name="Jogler C."/>
        </authorList>
    </citation>
    <scope>NUCLEOTIDE SEQUENCE [LARGE SCALE GENOMIC DNA]</scope>
    <source>
        <strain evidence="1 2">V22</strain>
    </source>
</reference>
<protein>
    <submittedName>
        <fullName evidence="1">Uncharacterized protein</fullName>
    </submittedName>
</protein>
<proteinExistence type="predicted"/>
<evidence type="ECO:0000313" key="1">
    <source>
        <dbReference type="EMBL" id="QDT63922.1"/>
    </source>
</evidence>
<dbReference type="EMBL" id="CP036316">
    <property type="protein sequence ID" value="QDT63922.1"/>
    <property type="molecule type" value="Genomic_DNA"/>
</dbReference>
<gene>
    <name evidence="1" type="ORF">V22_11500</name>
</gene>